<reference evidence="1 2" key="1">
    <citation type="journal article" date="2023" name="Elife">
        <title>Identification of key yeast species and microbe-microbe interactions impacting larval growth of Drosophila in the wild.</title>
        <authorList>
            <person name="Mure A."/>
            <person name="Sugiura Y."/>
            <person name="Maeda R."/>
            <person name="Honda K."/>
            <person name="Sakurai N."/>
            <person name="Takahashi Y."/>
            <person name="Watada M."/>
            <person name="Katoh T."/>
            <person name="Gotoh A."/>
            <person name="Gotoh Y."/>
            <person name="Taniguchi I."/>
            <person name="Nakamura K."/>
            <person name="Hayashi T."/>
            <person name="Katayama T."/>
            <person name="Uemura T."/>
            <person name="Hattori Y."/>
        </authorList>
    </citation>
    <scope>NUCLEOTIDE SEQUENCE [LARGE SCALE GENOMIC DNA]</scope>
    <source>
        <strain evidence="1 2">PK-24</strain>
    </source>
</reference>
<accession>A0AAV5QXR7</accession>
<protein>
    <submittedName>
        <fullName evidence="1">Uncharacterized protein</fullName>
    </submittedName>
</protein>
<proteinExistence type="predicted"/>
<name>A0AAV5QXR7_PICKL</name>
<gene>
    <name evidence="1" type="ORF">DAPK24_001720</name>
</gene>
<keyword evidence="2" id="KW-1185">Reference proteome</keyword>
<dbReference type="AlphaFoldDB" id="A0AAV5QXR7"/>
<evidence type="ECO:0000313" key="1">
    <source>
        <dbReference type="EMBL" id="GMM43597.1"/>
    </source>
</evidence>
<dbReference type="EMBL" id="BTGB01000001">
    <property type="protein sequence ID" value="GMM43597.1"/>
    <property type="molecule type" value="Genomic_DNA"/>
</dbReference>
<comment type="caution">
    <text evidence="1">The sequence shown here is derived from an EMBL/GenBank/DDBJ whole genome shotgun (WGS) entry which is preliminary data.</text>
</comment>
<evidence type="ECO:0000313" key="2">
    <source>
        <dbReference type="Proteomes" id="UP001378960"/>
    </source>
</evidence>
<sequence length="130" mass="14907">MDLSIGSNTLETLPGMITPPLPIYTSPIKLSNSQINSSFTSTPKRGNFNRKSKSILTLPNYEKKQRNCKKVTFEFTNTNKLSSNGSIDKLHLWLSYRLVKLFHEKYRTNKIKLMKHNIIVPLKNNLGDLI</sequence>
<organism evidence="1 2">
    <name type="scientific">Pichia kluyveri</name>
    <name type="common">Yeast</name>
    <dbReference type="NCBI Taxonomy" id="36015"/>
    <lineage>
        <taxon>Eukaryota</taxon>
        <taxon>Fungi</taxon>
        <taxon>Dikarya</taxon>
        <taxon>Ascomycota</taxon>
        <taxon>Saccharomycotina</taxon>
        <taxon>Pichiomycetes</taxon>
        <taxon>Pichiales</taxon>
        <taxon>Pichiaceae</taxon>
        <taxon>Pichia</taxon>
    </lineage>
</organism>
<dbReference type="Proteomes" id="UP001378960">
    <property type="component" value="Unassembled WGS sequence"/>
</dbReference>